<evidence type="ECO:0000256" key="9">
    <source>
        <dbReference type="SAM" id="SignalP"/>
    </source>
</evidence>
<accession>A0A8H7CM90</accession>
<dbReference type="GO" id="GO:0016705">
    <property type="term" value="F:oxidoreductase activity, acting on paired donors, with incorporation or reduction of molecular oxygen"/>
    <property type="evidence" value="ECO:0007669"/>
    <property type="project" value="InterPro"/>
</dbReference>
<keyword evidence="6" id="KW-0560">Oxidoreductase</keyword>
<evidence type="ECO:0000313" key="10">
    <source>
        <dbReference type="EMBL" id="KAF7342910.1"/>
    </source>
</evidence>
<evidence type="ECO:0000256" key="4">
    <source>
        <dbReference type="ARBA" id="ARBA00022617"/>
    </source>
</evidence>
<keyword evidence="8" id="KW-0503">Monooxygenase</keyword>
<comment type="caution">
    <text evidence="10">The sequence shown here is derived from an EMBL/GenBank/DDBJ whole genome shotgun (WGS) entry which is preliminary data.</text>
</comment>
<keyword evidence="4" id="KW-0349">Heme</keyword>
<name>A0A8H7CM90_9AGAR</name>
<dbReference type="PANTHER" id="PTHR46300:SF5">
    <property type="entry name" value="CYTOCHROME P450"/>
    <property type="match status" value="1"/>
</dbReference>
<comment type="cofactor">
    <cofactor evidence="1">
        <name>heme</name>
        <dbReference type="ChEBI" id="CHEBI:30413"/>
    </cofactor>
</comment>
<dbReference type="Gene3D" id="1.10.630.10">
    <property type="entry name" value="Cytochrome P450"/>
    <property type="match status" value="1"/>
</dbReference>
<evidence type="ECO:0000313" key="11">
    <source>
        <dbReference type="Proteomes" id="UP000623467"/>
    </source>
</evidence>
<keyword evidence="7" id="KW-0408">Iron</keyword>
<evidence type="ECO:0000256" key="8">
    <source>
        <dbReference type="ARBA" id="ARBA00023033"/>
    </source>
</evidence>
<dbReference type="AlphaFoldDB" id="A0A8H7CM90"/>
<evidence type="ECO:0000256" key="6">
    <source>
        <dbReference type="ARBA" id="ARBA00023002"/>
    </source>
</evidence>
<dbReference type="InterPro" id="IPR036396">
    <property type="entry name" value="Cyt_P450_sf"/>
</dbReference>
<dbReference type="Pfam" id="PF00067">
    <property type="entry name" value="p450"/>
    <property type="match status" value="2"/>
</dbReference>
<keyword evidence="9" id="KW-0732">Signal</keyword>
<dbReference type="Proteomes" id="UP000623467">
    <property type="component" value="Unassembled WGS sequence"/>
</dbReference>
<feature type="chain" id="PRO_5034742300" evidence="9">
    <location>
        <begin position="17"/>
        <end position="367"/>
    </location>
</feature>
<feature type="signal peptide" evidence="9">
    <location>
        <begin position="1"/>
        <end position="16"/>
    </location>
</feature>
<dbReference type="PANTHER" id="PTHR46300">
    <property type="entry name" value="P450, PUTATIVE (EUROFUNG)-RELATED-RELATED"/>
    <property type="match status" value="1"/>
</dbReference>
<protein>
    <submittedName>
        <fullName evidence="10">Cytochrome P450</fullName>
    </submittedName>
</protein>
<dbReference type="GO" id="GO:0004497">
    <property type="term" value="F:monooxygenase activity"/>
    <property type="evidence" value="ECO:0007669"/>
    <property type="project" value="UniProtKB-KW"/>
</dbReference>
<gene>
    <name evidence="10" type="ORF">MSAN_02007400</name>
</gene>
<organism evidence="10 11">
    <name type="scientific">Mycena sanguinolenta</name>
    <dbReference type="NCBI Taxonomy" id="230812"/>
    <lineage>
        <taxon>Eukaryota</taxon>
        <taxon>Fungi</taxon>
        <taxon>Dikarya</taxon>
        <taxon>Basidiomycota</taxon>
        <taxon>Agaricomycotina</taxon>
        <taxon>Agaricomycetes</taxon>
        <taxon>Agaricomycetidae</taxon>
        <taxon>Agaricales</taxon>
        <taxon>Marasmiineae</taxon>
        <taxon>Mycenaceae</taxon>
        <taxon>Mycena</taxon>
    </lineage>
</organism>
<comment type="pathway">
    <text evidence="2">Secondary metabolite biosynthesis.</text>
</comment>
<dbReference type="InterPro" id="IPR001128">
    <property type="entry name" value="Cyt_P450"/>
</dbReference>
<evidence type="ECO:0000256" key="7">
    <source>
        <dbReference type="ARBA" id="ARBA00023004"/>
    </source>
</evidence>
<dbReference type="InterPro" id="IPR002401">
    <property type="entry name" value="Cyt_P450_E_grp-I"/>
</dbReference>
<dbReference type="EMBL" id="JACAZH010000024">
    <property type="protein sequence ID" value="KAF7342910.1"/>
    <property type="molecule type" value="Genomic_DNA"/>
</dbReference>
<evidence type="ECO:0000256" key="1">
    <source>
        <dbReference type="ARBA" id="ARBA00001971"/>
    </source>
</evidence>
<dbReference type="GO" id="GO:0005506">
    <property type="term" value="F:iron ion binding"/>
    <property type="evidence" value="ECO:0007669"/>
    <property type="project" value="InterPro"/>
</dbReference>
<reference evidence="10" key="1">
    <citation type="submission" date="2020-05" db="EMBL/GenBank/DDBJ databases">
        <title>Mycena genomes resolve the evolution of fungal bioluminescence.</title>
        <authorList>
            <person name="Tsai I.J."/>
        </authorList>
    </citation>
    <scope>NUCLEOTIDE SEQUENCE</scope>
    <source>
        <strain evidence="10">160909Yilan</strain>
    </source>
</reference>
<dbReference type="SUPFAM" id="SSF48264">
    <property type="entry name" value="Cytochrome P450"/>
    <property type="match status" value="1"/>
</dbReference>
<evidence type="ECO:0000256" key="3">
    <source>
        <dbReference type="ARBA" id="ARBA00010617"/>
    </source>
</evidence>
<dbReference type="OrthoDB" id="2789670at2759"/>
<evidence type="ECO:0000256" key="5">
    <source>
        <dbReference type="ARBA" id="ARBA00022723"/>
    </source>
</evidence>
<evidence type="ECO:0000256" key="2">
    <source>
        <dbReference type="ARBA" id="ARBA00005179"/>
    </source>
</evidence>
<dbReference type="InterPro" id="IPR050364">
    <property type="entry name" value="Cytochrome_P450_fung"/>
</dbReference>
<dbReference type="PRINTS" id="PR00463">
    <property type="entry name" value="EP450I"/>
</dbReference>
<keyword evidence="11" id="KW-1185">Reference proteome</keyword>
<sequence>MPLALYLVAFIGAALAAAALQRRRRAAMLPPGPPGDPLIGHLLRMPSTDPALVFHQWAKIYGPIMHLKVLGRSMIILDSYQAAVDLLDKRGLIYSDRPKFTLYELFGWMPVLGFARYGSKTLGIQRQMHQSYLGRHRIADFKPMQTHEARSLVQNLFESPPAQYEKLMSRFSSGIITQIVAGHRITSDDDPYIQISNEIYDAFAKTGLPGSSPLDLFPLCGATLSALVSRSGAYAFCESRSVCNPRAMGIPSAHGQGATGECSAVGEALPCFIRDQLEQMEDSEDEEQLKGAAANIFAAGELTTWSALTIFVIAMVLHPESQAKAQKEIDLVVGDMRLPEFLDREHLPFVEGILQETLRWLPSVPMG</sequence>
<keyword evidence="5" id="KW-0479">Metal-binding</keyword>
<dbReference type="GO" id="GO:0020037">
    <property type="term" value="F:heme binding"/>
    <property type="evidence" value="ECO:0007669"/>
    <property type="project" value="InterPro"/>
</dbReference>
<comment type="similarity">
    <text evidence="3">Belongs to the cytochrome P450 family.</text>
</comment>
<proteinExistence type="inferred from homology"/>